<dbReference type="AlphaFoldDB" id="A0A7T7CFE5"/>
<dbReference type="PANTHER" id="PTHR33169">
    <property type="entry name" value="PADR-FAMILY TRANSCRIPTIONAL REGULATOR"/>
    <property type="match status" value="1"/>
</dbReference>
<organism evidence="2 3">
    <name type="scientific">Salicibibacter cibi</name>
    <dbReference type="NCBI Taxonomy" id="2743001"/>
    <lineage>
        <taxon>Bacteria</taxon>
        <taxon>Bacillati</taxon>
        <taxon>Bacillota</taxon>
        <taxon>Bacilli</taxon>
        <taxon>Bacillales</taxon>
        <taxon>Bacillaceae</taxon>
        <taxon>Salicibibacter</taxon>
    </lineage>
</organism>
<name>A0A7T7CFE5_9BACI</name>
<evidence type="ECO:0000313" key="2">
    <source>
        <dbReference type="EMBL" id="QQK80072.1"/>
    </source>
</evidence>
<reference evidence="2 3" key="1">
    <citation type="submission" date="2020-06" db="EMBL/GenBank/DDBJ databases">
        <title>Genomic analysis of Salicibibacter sp. NKC21-4.</title>
        <authorList>
            <person name="Oh Y.J."/>
        </authorList>
    </citation>
    <scope>NUCLEOTIDE SEQUENCE [LARGE SCALE GENOMIC DNA]</scope>
    <source>
        <strain evidence="2 3">NKC21-4</strain>
    </source>
</reference>
<evidence type="ECO:0000259" key="1">
    <source>
        <dbReference type="Pfam" id="PF03551"/>
    </source>
</evidence>
<dbReference type="KEGG" id="scib:HUG20_09345"/>
<dbReference type="InterPro" id="IPR005149">
    <property type="entry name" value="Tscrpt_reg_PadR_N"/>
</dbReference>
<dbReference type="InterPro" id="IPR052509">
    <property type="entry name" value="Metal_resp_DNA-bind_regulator"/>
</dbReference>
<dbReference type="InterPro" id="IPR036390">
    <property type="entry name" value="WH_DNA-bd_sf"/>
</dbReference>
<proteinExistence type="predicted"/>
<dbReference type="SUPFAM" id="SSF46785">
    <property type="entry name" value="Winged helix' DNA-binding domain"/>
    <property type="match status" value="1"/>
</dbReference>
<dbReference type="Proteomes" id="UP000595349">
    <property type="component" value="Chromosome"/>
</dbReference>
<accession>A0A7T7CFE5</accession>
<dbReference type="RefSeq" id="WP_200090246.1">
    <property type="nucleotide sequence ID" value="NZ_CP054706.1"/>
</dbReference>
<protein>
    <submittedName>
        <fullName evidence="2">PadR family transcriptional regulator</fullName>
    </submittedName>
</protein>
<dbReference type="Gene3D" id="1.10.10.10">
    <property type="entry name" value="Winged helix-like DNA-binding domain superfamily/Winged helix DNA-binding domain"/>
    <property type="match status" value="1"/>
</dbReference>
<feature type="domain" description="Transcription regulator PadR N-terminal" evidence="1">
    <location>
        <begin position="6"/>
        <end position="78"/>
    </location>
</feature>
<evidence type="ECO:0000313" key="3">
    <source>
        <dbReference type="Proteomes" id="UP000595349"/>
    </source>
</evidence>
<dbReference type="EMBL" id="CP054706">
    <property type="protein sequence ID" value="QQK80072.1"/>
    <property type="molecule type" value="Genomic_DNA"/>
</dbReference>
<sequence length="181" mass="20602">MAKLLVLALLSIKPMSGYDIKEMLKVMDAERWSGLLIGSIYNALNKLEGGGYVEVSQIEHTGHRQKAIYSITNSGRDYEKKLIREALEKPLNPYPTQLYSGLSFVDKLDREEALAALKTQQQNLEAEHEAVSFGLKAKQEAQIENLSPFTLLVFEHMFETIKLQQHYIDKAITLLQENETF</sequence>
<keyword evidence="3" id="KW-1185">Reference proteome</keyword>
<gene>
    <name evidence="2" type="ORF">HUG20_09345</name>
</gene>
<dbReference type="PANTHER" id="PTHR33169:SF14">
    <property type="entry name" value="TRANSCRIPTIONAL REGULATOR RV3488"/>
    <property type="match status" value="1"/>
</dbReference>
<dbReference type="InterPro" id="IPR036388">
    <property type="entry name" value="WH-like_DNA-bd_sf"/>
</dbReference>
<dbReference type="Pfam" id="PF03551">
    <property type="entry name" value="PadR"/>
    <property type="match status" value="1"/>
</dbReference>